<accession>A0A429YZ97</accession>
<evidence type="ECO:0000313" key="2">
    <source>
        <dbReference type="EMBL" id="RST86770.1"/>
    </source>
</evidence>
<evidence type="ECO:0000256" key="1">
    <source>
        <dbReference type="SAM" id="Phobius"/>
    </source>
</evidence>
<feature type="transmembrane region" description="Helical" evidence="1">
    <location>
        <begin position="60"/>
        <end position="82"/>
    </location>
</feature>
<sequence>MGIRHRRPLQETNVTNSKKTVILAQVFISLMMAFLMSGIMSMIALGPTHLWLRVWPQQFLLAWPIAFCLSLVVSRLAFALSVRLTRG</sequence>
<dbReference type="EMBL" id="RWKW01000031">
    <property type="protein sequence ID" value="RST86770.1"/>
    <property type="molecule type" value="Genomic_DNA"/>
</dbReference>
<keyword evidence="1" id="KW-1133">Transmembrane helix</keyword>
<reference evidence="2 3" key="1">
    <citation type="submission" date="2018-12" db="EMBL/GenBank/DDBJ databases">
        <title>Mesorhizobium carbonis sp. nov., isolated from coal mine water.</title>
        <authorList>
            <person name="Xin W."/>
            <person name="Xu Z."/>
            <person name="Xiang F."/>
            <person name="Zhang J."/>
            <person name="Xi L."/>
            <person name="Liu J."/>
        </authorList>
    </citation>
    <scope>NUCLEOTIDE SEQUENCE [LARGE SCALE GENOMIC DNA]</scope>
    <source>
        <strain evidence="2 3">B2.3</strain>
    </source>
</reference>
<keyword evidence="1" id="KW-0812">Transmembrane</keyword>
<proteinExistence type="predicted"/>
<keyword evidence="3" id="KW-1185">Reference proteome</keyword>
<gene>
    <name evidence="2" type="ORF">EJC49_08670</name>
</gene>
<feature type="transmembrane region" description="Helical" evidence="1">
    <location>
        <begin position="21"/>
        <end position="45"/>
    </location>
</feature>
<dbReference type="AlphaFoldDB" id="A0A429YZ97"/>
<comment type="caution">
    <text evidence="2">The sequence shown here is derived from an EMBL/GenBank/DDBJ whole genome shotgun (WGS) entry which is preliminary data.</text>
</comment>
<protein>
    <submittedName>
        <fullName evidence="2">DUF2798 domain-containing protein</fullName>
    </submittedName>
</protein>
<dbReference type="OrthoDB" id="7159403at2"/>
<dbReference type="InterPro" id="IPR021529">
    <property type="entry name" value="DUF2798"/>
</dbReference>
<name>A0A429YZ97_9HYPH</name>
<dbReference type="Pfam" id="PF11391">
    <property type="entry name" value="DUF2798"/>
    <property type="match status" value="1"/>
</dbReference>
<evidence type="ECO:0000313" key="3">
    <source>
        <dbReference type="Proteomes" id="UP000278398"/>
    </source>
</evidence>
<organism evidence="2 3">
    <name type="scientific">Aquibium carbonis</name>
    <dbReference type="NCBI Taxonomy" id="2495581"/>
    <lineage>
        <taxon>Bacteria</taxon>
        <taxon>Pseudomonadati</taxon>
        <taxon>Pseudomonadota</taxon>
        <taxon>Alphaproteobacteria</taxon>
        <taxon>Hyphomicrobiales</taxon>
        <taxon>Phyllobacteriaceae</taxon>
        <taxon>Aquibium</taxon>
    </lineage>
</organism>
<dbReference type="Proteomes" id="UP000278398">
    <property type="component" value="Unassembled WGS sequence"/>
</dbReference>
<keyword evidence="1" id="KW-0472">Membrane</keyword>